<feature type="transmembrane region" description="Helical" evidence="4">
    <location>
        <begin position="313"/>
        <end position="335"/>
    </location>
</feature>
<evidence type="ECO:0000256" key="3">
    <source>
        <dbReference type="ARBA" id="ARBA00023136"/>
    </source>
</evidence>
<dbReference type="EMBL" id="BAAAQN010000020">
    <property type="protein sequence ID" value="GAA2033571.1"/>
    <property type="molecule type" value="Genomic_DNA"/>
</dbReference>
<feature type="transmembrane region" description="Helical" evidence="4">
    <location>
        <begin position="26"/>
        <end position="46"/>
    </location>
</feature>
<feature type="transmembrane region" description="Helical" evidence="4">
    <location>
        <begin position="218"/>
        <end position="238"/>
    </location>
</feature>
<protein>
    <submittedName>
        <fullName evidence="5">MFS transporter</fullName>
    </submittedName>
</protein>
<dbReference type="PANTHER" id="PTHR23121">
    <property type="entry name" value="SODIUM-DEPENDENT GLUCOSE TRANSPORTER 1"/>
    <property type="match status" value="1"/>
</dbReference>
<dbReference type="PANTHER" id="PTHR23121:SF9">
    <property type="entry name" value="SODIUM-DEPENDENT GLUCOSE TRANSPORTER 1"/>
    <property type="match status" value="1"/>
</dbReference>
<dbReference type="Proteomes" id="UP001500751">
    <property type="component" value="Unassembled WGS sequence"/>
</dbReference>
<sequence length="370" mass="38969">MTASAPAPARPRLRGSLTARHETTGVYLLSFTLVGLLSAMLGPSMLTFAQRAHSAPAALGLLFSADSFGSVCGSLLAGWMLGRIATHRQALLALTAIAGLVLAIPQASSRAWLLPLWWALGLSKTFLIVTVNTLLIQQRRGELGPFMNIADFFLGGGSLVMPILIAKSLEAGAGLRWAYWFTAAFTVALGIWFRRLLPGPEPTARSATGTDTDDARRYRVVAVVAALLFLYVGMEISFSGWIPAYAVSRGITGSTAAAAYFSSLFWIAVTVGRLLWLPLAARRPPEQLVAAGFAGCAAGLAITLGAGSAPVPVVLGTIVLGLAMAPIFPSAFTLLERRVRITGQISALCLCTASVGAMVFPWLVGRLLLS</sequence>
<feature type="transmembrane region" description="Helical" evidence="4">
    <location>
        <begin position="114"/>
        <end position="134"/>
    </location>
</feature>
<keyword evidence="1 4" id="KW-0812">Transmembrane</keyword>
<accession>A0ABN2UC01</accession>
<evidence type="ECO:0000313" key="5">
    <source>
        <dbReference type="EMBL" id="GAA2033571.1"/>
    </source>
</evidence>
<evidence type="ECO:0000313" key="6">
    <source>
        <dbReference type="Proteomes" id="UP001500751"/>
    </source>
</evidence>
<dbReference type="Gene3D" id="1.20.1250.20">
    <property type="entry name" value="MFS general substrate transporter like domains"/>
    <property type="match status" value="2"/>
</dbReference>
<name>A0ABN2UC01_9ACTN</name>
<gene>
    <name evidence="5" type="ORF">GCM10009839_37500</name>
</gene>
<keyword evidence="6" id="KW-1185">Reference proteome</keyword>
<evidence type="ECO:0000256" key="1">
    <source>
        <dbReference type="ARBA" id="ARBA00022692"/>
    </source>
</evidence>
<feature type="transmembrane region" description="Helical" evidence="4">
    <location>
        <begin position="347"/>
        <end position="369"/>
    </location>
</feature>
<feature type="transmembrane region" description="Helical" evidence="4">
    <location>
        <begin position="58"/>
        <end position="78"/>
    </location>
</feature>
<feature type="transmembrane region" description="Helical" evidence="4">
    <location>
        <begin position="146"/>
        <end position="165"/>
    </location>
</feature>
<feature type="transmembrane region" description="Helical" evidence="4">
    <location>
        <begin position="177"/>
        <end position="197"/>
    </location>
</feature>
<comment type="caution">
    <text evidence="5">The sequence shown here is derived from an EMBL/GenBank/DDBJ whole genome shotgun (WGS) entry which is preliminary data.</text>
</comment>
<reference evidence="6" key="1">
    <citation type="journal article" date="2019" name="Int. J. Syst. Evol. Microbiol.">
        <title>The Global Catalogue of Microorganisms (GCM) 10K type strain sequencing project: providing services to taxonomists for standard genome sequencing and annotation.</title>
        <authorList>
            <consortium name="The Broad Institute Genomics Platform"/>
            <consortium name="The Broad Institute Genome Sequencing Center for Infectious Disease"/>
            <person name="Wu L."/>
            <person name="Ma J."/>
        </authorList>
    </citation>
    <scope>NUCLEOTIDE SEQUENCE [LARGE SCALE GENOMIC DNA]</scope>
    <source>
        <strain evidence="6">JCM 16014</strain>
    </source>
</reference>
<dbReference type="Pfam" id="PF07690">
    <property type="entry name" value="MFS_1"/>
    <property type="match status" value="1"/>
</dbReference>
<feature type="transmembrane region" description="Helical" evidence="4">
    <location>
        <begin position="258"/>
        <end position="276"/>
    </location>
</feature>
<evidence type="ECO:0000256" key="2">
    <source>
        <dbReference type="ARBA" id="ARBA00022989"/>
    </source>
</evidence>
<organism evidence="5 6">
    <name type="scientific">Catenulispora yoronensis</name>
    <dbReference type="NCBI Taxonomy" id="450799"/>
    <lineage>
        <taxon>Bacteria</taxon>
        <taxon>Bacillati</taxon>
        <taxon>Actinomycetota</taxon>
        <taxon>Actinomycetes</taxon>
        <taxon>Catenulisporales</taxon>
        <taxon>Catenulisporaceae</taxon>
        <taxon>Catenulispora</taxon>
    </lineage>
</organism>
<dbReference type="SUPFAM" id="SSF103473">
    <property type="entry name" value="MFS general substrate transporter"/>
    <property type="match status" value="1"/>
</dbReference>
<feature type="transmembrane region" description="Helical" evidence="4">
    <location>
        <begin position="90"/>
        <end position="108"/>
    </location>
</feature>
<dbReference type="RefSeq" id="WP_344666912.1">
    <property type="nucleotide sequence ID" value="NZ_BAAAQN010000020.1"/>
</dbReference>
<dbReference type="InterPro" id="IPR036259">
    <property type="entry name" value="MFS_trans_sf"/>
</dbReference>
<evidence type="ECO:0000256" key="4">
    <source>
        <dbReference type="SAM" id="Phobius"/>
    </source>
</evidence>
<dbReference type="InterPro" id="IPR011701">
    <property type="entry name" value="MFS"/>
</dbReference>
<proteinExistence type="predicted"/>
<keyword evidence="2 4" id="KW-1133">Transmembrane helix</keyword>
<keyword evidence="3 4" id="KW-0472">Membrane</keyword>
<feature type="transmembrane region" description="Helical" evidence="4">
    <location>
        <begin position="288"/>
        <end position="307"/>
    </location>
</feature>